<dbReference type="Proteomes" id="UP000240542">
    <property type="component" value="Unassembled WGS sequence"/>
</dbReference>
<evidence type="ECO:0000313" key="2">
    <source>
        <dbReference type="Proteomes" id="UP000240542"/>
    </source>
</evidence>
<dbReference type="AlphaFoldDB" id="A0A2P8DFX8"/>
<proteinExistence type="predicted"/>
<gene>
    <name evidence="1" type="ORF">CLV63_1122</name>
</gene>
<accession>A0A2P8DFX8</accession>
<protein>
    <submittedName>
        <fullName evidence="1">Uncharacterized protein</fullName>
    </submittedName>
</protein>
<keyword evidence="2" id="KW-1185">Reference proteome</keyword>
<dbReference type="OrthoDB" id="3388630at2"/>
<comment type="caution">
    <text evidence="1">The sequence shown here is derived from an EMBL/GenBank/DDBJ whole genome shotgun (WGS) entry which is preliminary data.</text>
</comment>
<organism evidence="1 2">
    <name type="scientific">Murinocardiopsis flavida</name>
    <dbReference type="NCBI Taxonomy" id="645275"/>
    <lineage>
        <taxon>Bacteria</taxon>
        <taxon>Bacillati</taxon>
        <taxon>Actinomycetota</taxon>
        <taxon>Actinomycetes</taxon>
        <taxon>Streptosporangiales</taxon>
        <taxon>Nocardiopsidaceae</taxon>
        <taxon>Murinocardiopsis</taxon>
    </lineage>
</organism>
<name>A0A2P8DFX8_9ACTN</name>
<evidence type="ECO:0000313" key="1">
    <source>
        <dbReference type="EMBL" id="PSK96120.1"/>
    </source>
</evidence>
<reference evidence="1 2" key="1">
    <citation type="submission" date="2018-03" db="EMBL/GenBank/DDBJ databases">
        <title>Genomic Encyclopedia of Archaeal and Bacterial Type Strains, Phase II (KMG-II): from individual species to whole genera.</title>
        <authorList>
            <person name="Goeker M."/>
        </authorList>
    </citation>
    <scope>NUCLEOTIDE SEQUENCE [LARGE SCALE GENOMIC DNA]</scope>
    <source>
        <strain evidence="1 2">DSM 45312</strain>
    </source>
</reference>
<dbReference type="EMBL" id="PYGA01000012">
    <property type="protein sequence ID" value="PSK96120.1"/>
    <property type="molecule type" value="Genomic_DNA"/>
</dbReference>
<sequence length="144" mass="16274">MASTLTSNNWIDRFLPMDYRILFNDVQKRPKNYGLDGSFLQFTVFVNGCDAGNDWGLLLGFNHWLALRLDCEASPAWPVLVLRSAFPDEQRPTLRAALSPEQDTQASEEMFRLLGAFLEQRTGASVSSIIARYENKTRNRADAG</sequence>